<gene>
    <name evidence="2" type="ORF">B0T20DRAFT_446985</name>
</gene>
<reference evidence="2" key="2">
    <citation type="submission" date="2023-07" db="EMBL/GenBank/DDBJ databases">
        <authorList>
            <consortium name="Lawrence Berkeley National Laboratory"/>
            <person name="Haridas S."/>
            <person name="Hensen N."/>
            <person name="Bonometti L."/>
            <person name="Westerberg I."/>
            <person name="Brannstrom I.O."/>
            <person name="Guillou S."/>
            <person name="Cros-Aarteil S."/>
            <person name="Calhoun S."/>
            <person name="Kuo A."/>
            <person name="Mondo S."/>
            <person name="Pangilinan J."/>
            <person name="Riley R."/>
            <person name="LaButti K."/>
            <person name="Andreopoulos B."/>
            <person name="Lipzen A."/>
            <person name="Chen C."/>
            <person name="Yanf M."/>
            <person name="Daum C."/>
            <person name="Ng V."/>
            <person name="Clum A."/>
            <person name="Steindorff A."/>
            <person name="Ohm R."/>
            <person name="Martin F."/>
            <person name="Silar P."/>
            <person name="Natvig D."/>
            <person name="Lalanne C."/>
            <person name="Gautier V."/>
            <person name="Ament-velasquez S.L."/>
            <person name="Kruys A."/>
            <person name="Hutchinson M.I."/>
            <person name="Powell A.J."/>
            <person name="Barry K."/>
            <person name="Miller A.N."/>
            <person name="Grigoriev I.V."/>
            <person name="Debuchy R."/>
            <person name="Gladieux P."/>
            <person name="Thoren M.H."/>
            <person name="Johannesson H."/>
        </authorList>
    </citation>
    <scope>NUCLEOTIDE SEQUENCE</scope>
    <source>
        <strain evidence="2">FGSC 1904</strain>
    </source>
</reference>
<feature type="region of interest" description="Disordered" evidence="1">
    <location>
        <begin position="342"/>
        <end position="424"/>
    </location>
</feature>
<name>A0AAE0P1N6_SORBR</name>
<evidence type="ECO:0000313" key="2">
    <source>
        <dbReference type="EMBL" id="KAK3391647.1"/>
    </source>
</evidence>
<dbReference type="AlphaFoldDB" id="A0AAE0P1N6"/>
<evidence type="ECO:0000256" key="1">
    <source>
        <dbReference type="SAM" id="MobiDB-lite"/>
    </source>
</evidence>
<feature type="region of interest" description="Disordered" evidence="1">
    <location>
        <begin position="1"/>
        <end position="198"/>
    </location>
</feature>
<sequence length="643" mass="71932">MGRPPFGADHYRPPPRHQSPRGRSPPGRSPRDWSPRGRSRRRPSPRENYGNRHSSRPANDGYRWPRRDSMSPRRSPSRSPARRQWYNNGRNFTAPNAGYHQYTTEGYGHHQHHEGNSPGTLGEITNQSPLPSPGMWSNPNRPPKEDDEDSLFVSDGRCAEYIEDDAETESNLPVLPVPKTRPTENQNGGSEYPDAFHRRPEPISRTKIAVGMYFPAIGKPILKPMPSKPNAEQRGENILEPKYISTTNIRISSLTAQEDSASKKPDTGSRSNRKIAPKPPPTNTDTSTKASALAKGSNPPKAAAPSTIGNNLPFKLPTPHPRFLVEQSPEVKASTPPKAAAPFLVEQSPEPTVPRPPPTSTNLATSGDSKLANQEPQQSVHAQSLNYPDLRLPDRPKSANTPDSKPSPTLNRSSIRNRKAGDPFSPGDLQMIWNQCFSHRFTPDAARLGYFALPIPSHALHLVSPEQLGRARRYLLLSTIQFEVLPLQPGGNENKIPLPNYHKLQLRPSHSILDGLSWPILRAMQIAWEVTARWYKKVIVDEGWNAMGRMEQTMMIRKRSHGGGNPMDIDGGGEEENKNDFDHDWHDDILNNPANYRGLGDYVATEVRRDVVKTKIARDEPSGTAEVDREIGRWMDHIQHMLN</sequence>
<dbReference type="EMBL" id="JAUTDP010000013">
    <property type="protein sequence ID" value="KAK3391647.1"/>
    <property type="molecule type" value="Genomic_DNA"/>
</dbReference>
<feature type="compositionally biased region" description="Polar residues" evidence="1">
    <location>
        <begin position="398"/>
        <end position="414"/>
    </location>
</feature>
<feature type="compositionally biased region" description="Low complexity" evidence="1">
    <location>
        <begin position="72"/>
        <end position="83"/>
    </location>
</feature>
<feature type="compositionally biased region" description="Polar residues" evidence="1">
    <location>
        <begin position="85"/>
        <end position="94"/>
    </location>
</feature>
<proteinExistence type="predicted"/>
<feature type="compositionally biased region" description="Polar residues" evidence="1">
    <location>
        <begin position="362"/>
        <end position="386"/>
    </location>
</feature>
<protein>
    <submittedName>
        <fullName evidence="2">Uncharacterized protein</fullName>
    </submittedName>
</protein>
<evidence type="ECO:0000313" key="3">
    <source>
        <dbReference type="Proteomes" id="UP001281003"/>
    </source>
</evidence>
<feature type="compositionally biased region" description="Polar residues" evidence="1">
    <location>
        <begin position="117"/>
        <end position="139"/>
    </location>
</feature>
<comment type="caution">
    <text evidence="2">The sequence shown here is derived from an EMBL/GenBank/DDBJ whole genome shotgun (WGS) entry which is preliminary data.</text>
</comment>
<organism evidence="2 3">
    <name type="scientific">Sordaria brevicollis</name>
    <dbReference type="NCBI Taxonomy" id="83679"/>
    <lineage>
        <taxon>Eukaryota</taxon>
        <taxon>Fungi</taxon>
        <taxon>Dikarya</taxon>
        <taxon>Ascomycota</taxon>
        <taxon>Pezizomycotina</taxon>
        <taxon>Sordariomycetes</taxon>
        <taxon>Sordariomycetidae</taxon>
        <taxon>Sordariales</taxon>
        <taxon>Sordariaceae</taxon>
        <taxon>Sordaria</taxon>
    </lineage>
</organism>
<feature type="region of interest" description="Disordered" evidence="1">
    <location>
        <begin position="254"/>
        <end position="321"/>
    </location>
</feature>
<keyword evidence="3" id="KW-1185">Reference proteome</keyword>
<accession>A0AAE0P1N6</accession>
<dbReference type="Proteomes" id="UP001281003">
    <property type="component" value="Unassembled WGS sequence"/>
</dbReference>
<reference evidence="2" key="1">
    <citation type="journal article" date="2023" name="Mol. Phylogenet. Evol.">
        <title>Genome-scale phylogeny and comparative genomics of the fungal order Sordariales.</title>
        <authorList>
            <person name="Hensen N."/>
            <person name="Bonometti L."/>
            <person name="Westerberg I."/>
            <person name="Brannstrom I.O."/>
            <person name="Guillou S."/>
            <person name="Cros-Aarteil S."/>
            <person name="Calhoun S."/>
            <person name="Haridas S."/>
            <person name="Kuo A."/>
            <person name="Mondo S."/>
            <person name="Pangilinan J."/>
            <person name="Riley R."/>
            <person name="LaButti K."/>
            <person name="Andreopoulos B."/>
            <person name="Lipzen A."/>
            <person name="Chen C."/>
            <person name="Yan M."/>
            <person name="Daum C."/>
            <person name="Ng V."/>
            <person name="Clum A."/>
            <person name="Steindorff A."/>
            <person name="Ohm R.A."/>
            <person name="Martin F."/>
            <person name="Silar P."/>
            <person name="Natvig D.O."/>
            <person name="Lalanne C."/>
            <person name="Gautier V."/>
            <person name="Ament-Velasquez S.L."/>
            <person name="Kruys A."/>
            <person name="Hutchinson M.I."/>
            <person name="Powell A.J."/>
            <person name="Barry K."/>
            <person name="Miller A.N."/>
            <person name="Grigoriev I.V."/>
            <person name="Debuchy R."/>
            <person name="Gladieux P."/>
            <person name="Hiltunen Thoren M."/>
            <person name="Johannesson H."/>
        </authorList>
    </citation>
    <scope>NUCLEOTIDE SEQUENCE</scope>
    <source>
        <strain evidence="2">FGSC 1904</strain>
    </source>
</reference>